<sequence length="375" mass="43191">MQPKQQYRILITSNEPWGDIWFSKQHYANELSKLGHEVYFINAPTGWSIGHLFSNKIQINPIKANLYTIDYNNKFPLRGSKKIALRLNDSINERKIYKALPPSNLPILWWKFDPFRFVHLSPSFNRIPVKEIYHITDPFDHIFSDPLLAQKADLVVTVLQRYQSYYQKLNKKAVLYIPHGISSDEFELDERTNQSYNKFKGSILKIGTINDYYNIELLIAIAQTFKHKKLVLVGPNKLTLPAKQEQFKALEKLDNVFVEGAQKASLLKYYVSNSDVCIVPYDFNIESLKGTPLKVLNYLAQGKVSITSIATDLEHLIDKGLVKSTSKEHFIKKIQAVLAGEIVIDQAYLDAFFASVSYPFLIEQILTELELRNSQ</sequence>
<evidence type="ECO:0000256" key="1">
    <source>
        <dbReference type="ARBA" id="ARBA00022676"/>
    </source>
</evidence>
<proteinExistence type="predicted"/>
<keyword evidence="2" id="KW-0808">Transferase</keyword>
<reference evidence="3" key="1">
    <citation type="submission" date="2020-01" db="EMBL/GenBank/DDBJ databases">
        <authorList>
            <person name="Meier V. D."/>
            <person name="Meier V D."/>
        </authorList>
    </citation>
    <scope>NUCLEOTIDE SEQUENCE</scope>
    <source>
        <strain evidence="3">HLG_WM_MAG_10</strain>
    </source>
</reference>
<protein>
    <recommendedName>
        <fullName evidence="4">Glycosyltransferase</fullName>
    </recommendedName>
</protein>
<organism evidence="3">
    <name type="scientific">uncultured Aureispira sp</name>
    <dbReference type="NCBI Taxonomy" id="1331704"/>
    <lineage>
        <taxon>Bacteria</taxon>
        <taxon>Pseudomonadati</taxon>
        <taxon>Bacteroidota</taxon>
        <taxon>Saprospiria</taxon>
        <taxon>Saprospirales</taxon>
        <taxon>Saprospiraceae</taxon>
        <taxon>Aureispira</taxon>
        <taxon>environmental samples</taxon>
    </lineage>
</organism>
<dbReference type="PANTHER" id="PTHR12526:SF629">
    <property type="entry name" value="TEICHURONIC ACID BIOSYNTHESIS GLYCOSYLTRANSFERASE TUAH-RELATED"/>
    <property type="match status" value="1"/>
</dbReference>
<dbReference type="Pfam" id="PF13692">
    <property type="entry name" value="Glyco_trans_1_4"/>
    <property type="match status" value="1"/>
</dbReference>
<evidence type="ECO:0000313" key="3">
    <source>
        <dbReference type="EMBL" id="CAA6819642.1"/>
    </source>
</evidence>
<dbReference type="AlphaFoldDB" id="A0A6S6TFJ1"/>
<accession>A0A6S6TFJ1</accession>
<dbReference type="PANTHER" id="PTHR12526">
    <property type="entry name" value="GLYCOSYLTRANSFERASE"/>
    <property type="match status" value="1"/>
</dbReference>
<evidence type="ECO:0008006" key="4">
    <source>
        <dbReference type="Google" id="ProtNLM"/>
    </source>
</evidence>
<dbReference type="Gene3D" id="3.40.50.2000">
    <property type="entry name" value="Glycogen Phosphorylase B"/>
    <property type="match status" value="2"/>
</dbReference>
<dbReference type="EMBL" id="CACVAQ010000275">
    <property type="protein sequence ID" value="CAA6819642.1"/>
    <property type="molecule type" value="Genomic_DNA"/>
</dbReference>
<dbReference type="SUPFAM" id="SSF53756">
    <property type="entry name" value="UDP-Glycosyltransferase/glycogen phosphorylase"/>
    <property type="match status" value="1"/>
</dbReference>
<keyword evidence="1" id="KW-0328">Glycosyltransferase</keyword>
<name>A0A6S6TFJ1_9BACT</name>
<evidence type="ECO:0000256" key="2">
    <source>
        <dbReference type="ARBA" id="ARBA00022679"/>
    </source>
</evidence>
<dbReference type="GO" id="GO:0016757">
    <property type="term" value="F:glycosyltransferase activity"/>
    <property type="evidence" value="ECO:0007669"/>
    <property type="project" value="UniProtKB-KW"/>
</dbReference>
<gene>
    <name evidence="3" type="ORF">HELGO_WM17836</name>
</gene>